<accession>A0ABU2JDJ0</accession>
<evidence type="ECO:0000313" key="10">
    <source>
        <dbReference type="Proteomes" id="UP001183176"/>
    </source>
</evidence>
<gene>
    <name evidence="9" type="ORF">RM423_16745</name>
</gene>
<feature type="transmembrane region" description="Helical" evidence="7">
    <location>
        <begin position="441"/>
        <end position="464"/>
    </location>
</feature>
<reference evidence="10" key="1">
    <citation type="submission" date="2023-07" db="EMBL/GenBank/DDBJ databases">
        <title>30 novel species of actinomycetes from the DSMZ collection.</title>
        <authorList>
            <person name="Nouioui I."/>
        </authorList>
    </citation>
    <scope>NUCLEOTIDE SEQUENCE [LARGE SCALE GENOMIC DNA]</scope>
    <source>
        <strain evidence="10">DSM 44399</strain>
    </source>
</reference>
<protein>
    <submittedName>
        <fullName evidence="9">MFS transporter</fullName>
    </submittedName>
</protein>
<feature type="transmembrane region" description="Helical" evidence="7">
    <location>
        <begin position="172"/>
        <end position="194"/>
    </location>
</feature>
<feature type="transmembrane region" description="Helical" evidence="7">
    <location>
        <begin position="364"/>
        <end position="388"/>
    </location>
</feature>
<comment type="caution">
    <text evidence="9">The sequence shown here is derived from an EMBL/GenBank/DDBJ whole genome shotgun (WGS) entry which is preliminary data.</text>
</comment>
<evidence type="ECO:0000256" key="2">
    <source>
        <dbReference type="ARBA" id="ARBA00022448"/>
    </source>
</evidence>
<feature type="transmembrane region" description="Helical" evidence="7">
    <location>
        <begin position="111"/>
        <end position="132"/>
    </location>
</feature>
<feature type="transmembrane region" description="Helical" evidence="7">
    <location>
        <begin position="144"/>
        <end position="166"/>
    </location>
</feature>
<dbReference type="InterPro" id="IPR011701">
    <property type="entry name" value="MFS"/>
</dbReference>
<dbReference type="Gene3D" id="1.20.1250.20">
    <property type="entry name" value="MFS general substrate transporter like domains"/>
    <property type="match status" value="1"/>
</dbReference>
<evidence type="ECO:0000256" key="5">
    <source>
        <dbReference type="ARBA" id="ARBA00022989"/>
    </source>
</evidence>
<feature type="domain" description="Major facilitator superfamily (MFS) profile" evidence="8">
    <location>
        <begin position="20"/>
        <end position="468"/>
    </location>
</feature>
<dbReference type="Proteomes" id="UP001183176">
    <property type="component" value="Unassembled WGS sequence"/>
</dbReference>
<dbReference type="InterPro" id="IPR020846">
    <property type="entry name" value="MFS_dom"/>
</dbReference>
<keyword evidence="5 7" id="KW-1133">Transmembrane helix</keyword>
<keyword evidence="10" id="KW-1185">Reference proteome</keyword>
<evidence type="ECO:0000256" key="7">
    <source>
        <dbReference type="SAM" id="Phobius"/>
    </source>
</evidence>
<feature type="transmembrane region" description="Helical" evidence="7">
    <location>
        <begin position="302"/>
        <end position="323"/>
    </location>
</feature>
<dbReference type="PROSITE" id="PS50850">
    <property type="entry name" value="MFS"/>
    <property type="match status" value="1"/>
</dbReference>
<comment type="subcellular location">
    <subcellularLocation>
        <location evidence="1">Cell membrane</location>
        <topology evidence="1">Multi-pass membrane protein</topology>
    </subcellularLocation>
</comment>
<dbReference type="NCBIfam" id="TIGR00711">
    <property type="entry name" value="efflux_EmrB"/>
    <property type="match status" value="1"/>
</dbReference>
<keyword evidence="6 7" id="KW-0472">Membrane</keyword>
<dbReference type="RefSeq" id="WP_311424186.1">
    <property type="nucleotide sequence ID" value="NZ_JAVREH010000027.1"/>
</dbReference>
<feature type="transmembrane region" description="Helical" evidence="7">
    <location>
        <begin position="408"/>
        <end position="429"/>
    </location>
</feature>
<feature type="transmembrane region" description="Helical" evidence="7">
    <location>
        <begin position="275"/>
        <end position="296"/>
    </location>
</feature>
<dbReference type="Pfam" id="PF07690">
    <property type="entry name" value="MFS_1"/>
    <property type="match status" value="1"/>
</dbReference>
<dbReference type="SUPFAM" id="SSF103473">
    <property type="entry name" value="MFS general substrate transporter"/>
    <property type="match status" value="1"/>
</dbReference>
<evidence type="ECO:0000259" key="8">
    <source>
        <dbReference type="PROSITE" id="PS50850"/>
    </source>
</evidence>
<evidence type="ECO:0000256" key="4">
    <source>
        <dbReference type="ARBA" id="ARBA00022692"/>
    </source>
</evidence>
<keyword evidence="3" id="KW-1003">Cell membrane</keyword>
<dbReference type="CDD" id="cd17321">
    <property type="entry name" value="MFS_MMR_MDR_like"/>
    <property type="match status" value="1"/>
</dbReference>
<feature type="transmembrane region" description="Helical" evidence="7">
    <location>
        <begin position="86"/>
        <end position="105"/>
    </location>
</feature>
<feature type="transmembrane region" description="Helical" evidence="7">
    <location>
        <begin position="206"/>
        <end position="226"/>
    </location>
</feature>
<dbReference type="EMBL" id="JAVREH010000027">
    <property type="protein sequence ID" value="MDT0263040.1"/>
    <property type="molecule type" value="Genomic_DNA"/>
</dbReference>
<name>A0ABU2JDJ0_9ACTN</name>
<feature type="transmembrane region" description="Helical" evidence="7">
    <location>
        <begin position="20"/>
        <end position="42"/>
    </location>
</feature>
<proteinExistence type="predicted"/>
<feature type="transmembrane region" description="Helical" evidence="7">
    <location>
        <begin position="54"/>
        <end position="74"/>
    </location>
</feature>
<evidence type="ECO:0000313" key="9">
    <source>
        <dbReference type="EMBL" id="MDT0263040.1"/>
    </source>
</evidence>
<dbReference type="PANTHER" id="PTHR42718:SF42">
    <property type="entry name" value="EXPORT PROTEIN"/>
    <property type="match status" value="1"/>
</dbReference>
<keyword evidence="4 7" id="KW-0812">Transmembrane</keyword>
<dbReference type="Gene3D" id="1.20.1720.10">
    <property type="entry name" value="Multidrug resistance protein D"/>
    <property type="match status" value="1"/>
</dbReference>
<evidence type="ECO:0000256" key="1">
    <source>
        <dbReference type="ARBA" id="ARBA00004651"/>
    </source>
</evidence>
<organism evidence="9 10">
    <name type="scientific">Jatrophihabitans lederbergiae</name>
    <dbReference type="NCBI Taxonomy" id="3075547"/>
    <lineage>
        <taxon>Bacteria</taxon>
        <taxon>Bacillati</taxon>
        <taxon>Actinomycetota</taxon>
        <taxon>Actinomycetes</taxon>
        <taxon>Jatrophihabitantales</taxon>
        <taxon>Jatrophihabitantaceae</taxon>
        <taxon>Jatrophihabitans</taxon>
    </lineage>
</organism>
<dbReference type="InterPro" id="IPR004638">
    <property type="entry name" value="EmrB-like"/>
</dbReference>
<feature type="transmembrane region" description="Helical" evidence="7">
    <location>
        <begin position="232"/>
        <end position="254"/>
    </location>
</feature>
<keyword evidence="2" id="KW-0813">Transport</keyword>
<sequence>MHAIDSPGEIPVDSTQGRGILATTVLASGMVFLDGTIANVAARQIGVDFSSSFATLQWVLNGYTLALASLLLLGGSLGDHFGRRRVYLIGIAWFAIASLGCAFAPSAGLLITARVLQGVGGALLTPGSLALIQSTFRPADRGRAVGIWSGMAGVATAAGPLLGGYLVQHVSWRLAFGINVPFAVAAILLGLRHLPESRNAAAGRRPDFAGTCLIALSLGALTYGTTVAGDRGWAALSLGVTAAGVVLLALFVLVESRLRHPLLPLRLFADRTFAGANLMTLTTYAAMSAVLFLFVLNLQVSAHYGALAAGLATLPITVLLLLVSPRAGALAARLGPRLPMAVGPLIAAAGVTLTTRIDERHHGYLLDVLPGMAVFGLGVACLVAPLTSTVMNAAPPDDVGVASGVNNAVSRLAGLLAIAVLPPLAGLTGDRYRIPADMTHGYRIAAAVCVGILILGSVVVTLTVPNSRQALEDVSDVARH</sequence>
<evidence type="ECO:0000256" key="3">
    <source>
        <dbReference type="ARBA" id="ARBA00022475"/>
    </source>
</evidence>
<dbReference type="PANTHER" id="PTHR42718">
    <property type="entry name" value="MAJOR FACILITATOR SUPERFAMILY MULTIDRUG TRANSPORTER MFSC"/>
    <property type="match status" value="1"/>
</dbReference>
<evidence type="ECO:0000256" key="6">
    <source>
        <dbReference type="ARBA" id="ARBA00023136"/>
    </source>
</evidence>
<dbReference type="InterPro" id="IPR036259">
    <property type="entry name" value="MFS_trans_sf"/>
</dbReference>